<evidence type="ECO:0000313" key="2">
    <source>
        <dbReference type="Proteomes" id="UP000077071"/>
    </source>
</evidence>
<dbReference type="PATRIC" id="fig|33888.3.peg.1417"/>
<dbReference type="AlphaFoldDB" id="A0A160KSR1"/>
<keyword evidence="2" id="KW-1185">Reference proteome</keyword>
<proteinExistence type="predicted"/>
<evidence type="ECO:0000313" key="1">
    <source>
        <dbReference type="EMBL" id="AND16434.1"/>
    </source>
</evidence>
<dbReference type="KEGG" id="rtn:A6122_1290"/>
<dbReference type="Proteomes" id="UP000077071">
    <property type="component" value="Chromosome"/>
</dbReference>
<dbReference type="STRING" id="33888.A6122_1290"/>
<reference evidence="1 2" key="1">
    <citation type="submission" date="2016-05" db="EMBL/GenBank/DDBJ databases">
        <title>Complete genome sequence of Rathayibacter tritici NCPPB 1953.</title>
        <authorList>
            <person name="Park J."/>
            <person name="Lee H.-H."/>
            <person name="Lee S.-W."/>
            <person name="Seo Y.-S."/>
        </authorList>
    </citation>
    <scope>NUCLEOTIDE SEQUENCE [LARGE SCALE GENOMIC DNA]</scope>
    <source>
        <strain evidence="1 2">NCPPB 1953</strain>
    </source>
</reference>
<gene>
    <name evidence="1" type="ORF">A6122_1290</name>
</gene>
<name>A0A160KSR1_9MICO</name>
<organism evidence="1 2">
    <name type="scientific">Rathayibacter tritici</name>
    <dbReference type="NCBI Taxonomy" id="33888"/>
    <lineage>
        <taxon>Bacteria</taxon>
        <taxon>Bacillati</taxon>
        <taxon>Actinomycetota</taxon>
        <taxon>Actinomycetes</taxon>
        <taxon>Micrococcales</taxon>
        <taxon>Microbacteriaceae</taxon>
        <taxon>Rathayibacter</taxon>
    </lineage>
</organism>
<accession>A0A160KSR1</accession>
<dbReference type="EMBL" id="CP015515">
    <property type="protein sequence ID" value="AND16434.1"/>
    <property type="molecule type" value="Genomic_DNA"/>
</dbReference>
<protein>
    <submittedName>
        <fullName evidence="1">Uncharacterized protein</fullName>
    </submittedName>
</protein>
<sequence>MSVPISTADHASGFSISHESFQSERLARRLALLETSIAESERALRDKTDPRSGEPLPGACKGHCAQLISNLATERVLAEHIRAMIAARN</sequence>